<dbReference type="PRINTS" id="PR00625">
    <property type="entry name" value="JDOMAIN"/>
</dbReference>
<dbReference type="GO" id="GO:0051082">
    <property type="term" value="F:unfolded protein binding"/>
    <property type="evidence" value="ECO:0007669"/>
    <property type="project" value="InterPro"/>
</dbReference>
<reference evidence="2" key="1">
    <citation type="journal article" date="2020" name="mSystems">
        <title>Genome- and Community-Level Interaction Insights into Carbon Utilization and Element Cycling Functions of Hydrothermarchaeota in Hydrothermal Sediment.</title>
        <authorList>
            <person name="Zhou Z."/>
            <person name="Liu Y."/>
            <person name="Xu W."/>
            <person name="Pan J."/>
            <person name="Luo Z.H."/>
            <person name="Li M."/>
        </authorList>
    </citation>
    <scope>NUCLEOTIDE SEQUENCE</scope>
    <source>
        <strain evidence="2">SpSt-997</strain>
    </source>
</reference>
<dbReference type="InterPro" id="IPR008971">
    <property type="entry name" value="HSP40/DnaJ_pept-bd"/>
</dbReference>
<dbReference type="SUPFAM" id="SSF49493">
    <property type="entry name" value="HSP40/DnaJ peptide-binding domain"/>
    <property type="match status" value="2"/>
</dbReference>
<evidence type="ECO:0000313" key="2">
    <source>
        <dbReference type="EMBL" id="HGC42373.1"/>
    </source>
</evidence>
<dbReference type="PANTHER" id="PTHR43096:SF10">
    <property type="entry name" value="CHAPERONE PROTEIN DNAJ A6, CHLOROPLASTIC"/>
    <property type="match status" value="1"/>
</dbReference>
<dbReference type="Pfam" id="PF01556">
    <property type="entry name" value="DnaJ_C"/>
    <property type="match status" value="1"/>
</dbReference>
<protein>
    <submittedName>
        <fullName evidence="2">J domain-containing protein</fullName>
    </submittedName>
</protein>
<dbReference type="InterPro" id="IPR018253">
    <property type="entry name" value="DnaJ_domain_CS"/>
</dbReference>
<dbReference type="PROSITE" id="PS00636">
    <property type="entry name" value="DNAJ_1"/>
    <property type="match status" value="1"/>
</dbReference>
<dbReference type="SMART" id="SM00271">
    <property type="entry name" value="DnaJ"/>
    <property type="match status" value="1"/>
</dbReference>
<name>A0A8J4M5R9_9PROT</name>
<evidence type="ECO:0000259" key="1">
    <source>
        <dbReference type="PROSITE" id="PS50076"/>
    </source>
</evidence>
<dbReference type="PROSITE" id="PS50076">
    <property type="entry name" value="DNAJ_2"/>
    <property type="match status" value="1"/>
</dbReference>
<dbReference type="Gene3D" id="1.10.287.110">
    <property type="entry name" value="DnaJ domain"/>
    <property type="match status" value="1"/>
</dbReference>
<dbReference type="Pfam" id="PF00226">
    <property type="entry name" value="DnaJ"/>
    <property type="match status" value="1"/>
</dbReference>
<dbReference type="FunFam" id="2.60.260.20:FF:000013">
    <property type="entry name" value="DnaJ subfamily B member 11"/>
    <property type="match status" value="1"/>
</dbReference>
<dbReference type="InterPro" id="IPR002939">
    <property type="entry name" value="DnaJ_C"/>
</dbReference>
<dbReference type="InterPro" id="IPR001623">
    <property type="entry name" value="DnaJ_domain"/>
</dbReference>
<dbReference type="EMBL" id="DTQM01000078">
    <property type="protein sequence ID" value="HGC42373.1"/>
    <property type="molecule type" value="Genomic_DNA"/>
</dbReference>
<proteinExistence type="predicted"/>
<dbReference type="Gene3D" id="2.60.260.20">
    <property type="entry name" value="Urease metallochaperone UreE, N-terminal domain"/>
    <property type="match status" value="2"/>
</dbReference>
<organism evidence="2">
    <name type="scientific">Acidicaldus sp</name>
    <dbReference type="NCBI Taxonomy" id="1872105"/>
    <lineage>
        <taxon>Bacteria</taxon>
        <taxon>Pseudomonadati</taxon>
        <taxon>Pseudomonadota</taxon>
        <taxon>Alphaproteobacteria</taxon>
        <taxon>Acetobacterales</taxon>
        <taxon>Acetobacteraceae</taxon>
        <taxon>Acidicaldus</taxon>
    </lineage>
</organism>
<comment type="caution">
    <text evidence="2">The sequence shown here is derived from an EMBL/GenBank/DDBJ whole genome shotgun (WGS) entry which is preliminary data.</text>
</comment>
<dbReference type="PANTHER" id="PTHR43096">
    <property type="entry name" value="DNAJ HOMOLOG 1, MITOCHONDRIAL-RELATED"/>
    <property type="match status" value="1"/>
</dbReference>
<dbReference type="AlphaFoldDB" id="A0A8J4M5R9"/>
<dbReference type="SUPFAM" id="SSF46565">
    <property type="entry name" value="Chaperone J-domain"/>
    <property type="match status" value="1"/>
</dbReference>
<dbReference type="InterPro" id="IPR036869">
    <property type="entry name" value="J_dom_sf"/>
</dbReference>
<dbReference type="GO" id="GO:0005737">
    <property type="term" value="C:cytoplasm"/>
    <property type="evidence" value="ECO:0007669"/>
    <property type="project" value="TreeGrafter"/>
</dbReference>
<gene>
    <name evidence="2" type="ORF">ENY07_03985</name>
</gene>
<accession>A0A8J4M5R9</accession>
<feature type="domain" description="J" evidence="1">
    <location>
        <begin position="4"/>
        <end position="69"/>
    </location>
</feature>
<dbReference type="CDD" id="cd06257">
    <property type="entry name" value="DnaJ"/>
    <property type="match status" value="1"/>
</dbReference>
<dbReference type="CDD" id="cd10747">
    <property type="entry name" value="DnaJ_C"/>
    <property type="match status" value="1"/>
</dbReference>
<dbReference type="GO" id="GO:0042026">
    <property type="term" value="P:protein refolding"/>
    <property type="evidence" value="ECO:0007669"/>
    <property type="project" value="TreeGrafter"/>
</dbReference>
<sequence>MSADPYQILGVSRTASAEEIRKAYRTLAKRYHPDLNPANKAAEARFKEIATAYALLSDAEQRARFDRGEIDASGAETPPPRYYREYAGGAPGAGAYRGGAGEEGASSAEDILAELFGRGGGPRGEHGGGEAHFRMRGQDVHYHLQIPFLEAFHGGHQRLAMPHGPTLDVRIPPGVRDGQILRLRGKGLPGFGGGPHGDALIEIKVEPDPRFILKGDDIHAELPISLSTAVLGGRVTVPTPSGPVAMNVPENANTGTVLRLRGKGMPKAEGGGHGDQYVTLLVKLPEPPDAALRAFVAQWAPGQAPHPREGE</sequence>